<dbReference type="Proteomes" id="UP001501005">
    <property type="component" value="Unassembled WGS sequence"/>
</dbReference>
<organism evidence="1 2">
    <name type="scientific">Streptomyces thermoalcalitolerans</name>
    <dbReference type="NCBI Taxonomy" id="65605"/>
    <lineage>
        <taxon>Bacteria</taxon>
        <taxon>Bacillati</taxon>
        <taxon>Actinomycetota</taxon>
        <taxon>Actinomycetes</taxon>
        <taxon>Kitasatosporales</taxon>
        <taxon>Streptomycetaceae</taxon>
        <taxon>Streptomyces</taxon>
    </lineage>
</organism>
<proteinExistence type="predicted"/>
<keyword evidence="2" id="KW-1185">Reference proteome</keyword>
<reference evidence="1 2" key="1">
    <citation type="journal article" date="2019" name="Int. J. Syst. Evol. Microbiol.">
        <title>The Global Catalogue of Microorganisms (GCM) 10K type strain sequencing project: providing services to taxonomists for standard genome sequencing and annotation.</title>
        <authorList>
            <consortium name="The Broad Institute Genomics Platform"/>
            <consortium name="The Broad Institute Genome Sequencing Center for Infectious Disease"/>
            <person name="Wu L."/>
            <person name="Ma J."/>
        </authorList>
    </citation>
    <scope>NUCLEOTIDE SEQUENCE [LARGE SCALE GENOMIC DNA]</scope>
    <source>
        <strain evidence="1 2">JCM 10673</strain>
    </source>
</reference>
<comment type="caution">
    <text evidence="1">The sequence shown here is derived from an EMBL/GenBank/DDBJ whole genome shotgun (WGS) entry which is preliminary data.</text>
</comment>
<dbReference type="EMBL" id="BAAAHG010000030">
    <property type="protein sequence ID" value="GAA0918682.1"/>
    <property type="molecule type" value="Genomic_DNA"/>
</dbReference>
<evidence type="ECO:0000313" key="1">
    <source>
        <dbReference type="EMBL" id="GAA0918682.1"/>
    </source>
</evidence>
<name>A0ABN1NXD0_9ACTN</name>
<sequence>MHRPAGLPHLPGILPQRRTVPLQLLQIPGELRNLLRLDHVSLPPFVRYRQTEPNRVAIPSSHKWVTSYQTR</sequence>
<evidence type="ECO:0000313" key="2">
    <source>
        <dbReference type="Proteomes" id="UP001501005"/>
    </source>
</evidence>
<gene>
    <name evidence="1" type="ORF">GCM10009549_36450</name>
</gene>
<protein>
    <submittedName>
        <fullName evidence="1">Uncharacterized protein</fullName>
    </submittedName>
</protein>
<accession>A0ABN1NXD0</accession>